<accession>A0A3B0UJU5</accession>
<gene>
    <name evidence="2" type="ORF">MNBD_BACTEROID07-1861</name>
</gene>
<dbReference type="EMBL" id="UOET01000263">
    <property type="protein sequence ID" value="VAW28603.1"/>
    <property type="molecule type" value="Genomic_DNA"/>
</dbReference>
<dbReference type="GO" id="GO:0004713">
    <property type="term" value="F:protein tyrosine kinase activity"/>
    <property type="evidence" value="ECO:0007669"/>
    <property type="project" value="TreeGrafter"/>
</dbReference>
<dbReference type="InterPro" id="IPR050445">
    <property type="entry name" value="Bact_polysacc_biosynth/exp"/>
</dbReference>
<evidence type="ECO:0000256" key="1">
    <source>
        <dbReference type="SAM" id="Phobius"/>
    </source>
</evidence>
<protein>
    <recommendedName>
        <fullName evidence="3">Polysaccharide chain length determinant N-terminal domain-containing protein</fullName>
    </recommendedName>
</protein>
<name>A0A3B0UJU5_9ZZZZ</name>
<proteinExistence type="predicted"/>
<feature type="transmembrane region" description="Helical" evidence="1">
    <location>
        <begin position="269"/>
        <end position="290"/>
    </location>
</feature>
<dbReference type="PANTHER" id="PTHR32309:SF13">
    <property type="entry name" value="FERRIC ENTEROBACTIN TRANSPORT PROTEIN FEPE"/>
    <property type="match status" value="1"/>
</dbReference>
<keyword evidence="1" id="KW-0812">Transmembrane</keyword>
<reference evidence="2" key="1">
    <citation type="submission" date="2018-06" db="EMBL/GenBank/DDBJ databases">
        <authorList>
            <person name="Zhirakovskaya E."/>
        </authorList>
    </citation>
    <scope>NUCLEOTIDE SEQUENCE</scope>
</reference>
<evidence type="ECO:0008006" key="3">
    <source>
        <dbReference type="Google" id="ProtNLM"/>
    </source>
</evidence>
<feature type="non-terminal residue" evidence="2">
    <location>
        <position position="1"/>
    </location>
</feature>
<evidence type="ECO:0000313" key="2">
    <source>
        <dbReference type="EMBL" id="VAW28603.1"/>
    </source>
</evidence>
<dbReference type="AlphaFoldDB" id="A0A3B0UJU5"/>
<sequence>PLLIIVVVTAGLAAFFSGPRFITPLYKSYAVVYPDNIRAYSKESTTEQMIQIFNSQDITDSVINKFELLRHYDIDPEYKYARTELLRKYGENVKISKTSYEAVEVEVLDRNPDTAKFMVDAVLHFYNEKVRHMQKEKSGELVKAYAGQLNRERAVMDSLKDRLRELGTQKGIFEYSYQSQQIMMAYLHNVQGSPEAVNTKEAKRLAQNMAKYGGELVQLVNMLRHEASAYVQVKLRYEAEYRHVISNLTYTNIVTHPFVSDKKSYPVRWLIVFVAVLSVFTLSLVVVSFLERKNHTEN</sequence>
<keyword evidence="1" id="KW-1133">Transmembrane helix</keyword>
<keyword evidence="1" id="KW-0472">Membrane</keyword>
<organism evidence="2">
    <name type="scientific">hydrothermal vent metagenome</name>
    <dbReference type="NCBI Taxonomy" id="652676"/>
    <lineage>
        <taxon>unclassified sequences</taxon>
        <taxon>metagenomes</taxon>
        <taxon>ecological metagenomes</taxon>
    </lineage>
</organism>
<dbReference type="GO" id="GO:0005886">
    <property type="term" value="C:plasma membrane"/>
    <property type="evidence" value="ECO:0007669"/>
    <property type="project" value="TreeGrafter"/>
</dbReference>
<dbReference type="PANTHER" id="PTHR32309">
    <property type="entry name" value="TYROSINE-PROTEIN KINASE"/>
    <property type="match status" value="1"/>
</dbReference>